<dbReference type="PANTHER" id="PTHR46847">
    <property type="entry name" value="D-ALLOSE-BINDING PERIPLASMIC PROTEIN-RELATED"/>
    <property type="match status" value="1"/>
</dbReference>
<dbReference type="InterPro" id="IPR028082">
    <property type="entry name" value="Peripla_BP_I"/>
</dbReference>
<dbReference type="PROSITE" id="PS51257">
    <property type="entry name" value="PROKAR_LIPOPROTEIN"/>
    <property type="match status" value="1"/>
</dbReference>
<name>A0AB39U660_9BIFI</name>
<dbReference type="AlphaFoldDB" id="A0AB39U660"/>
<dbReference type="Gene3D" id="3.40.50.2300">
    <property type="match status" value="2"/>
</dbReference>
<protein>
    <submittedName>
        <fullName evidence="7">Substrate-binding domain-containing protein</fullName>
    </submittedName>
</protein>
<dbReference type="EMBL" id="CP129674">
    <property type="protein sequence ID" value="XDS44250.1"/>
    <property type="molecule type" value="Genomic_DNA"/>
</dbReference>
<keyword evidence="3 5" id="KW-0732">Signal</keyword>
<gene>
    <name evidence="7" type="ORF">QN215_08270</name>
</gene>
<evidence type="ECO:0000313" key="7">
    <source>
        <dbReference type="EMBL" id="XDS44250.1"/>
    </source>
</evidence>
<comment type="similarity">
    <text evidence="2">Belongs to the bacterial solute-binding protein 2 family.</text>
</comment>
<evidence type="ECO:0000259" key="6">
    <source>
        <dbReference type="Pfam" id="PF13407"/>
    </source>
</evidence>
<dbReference type="GO" id="GO:0030246">
    <property type="term" value="F:carbohydrate binding"/>
    <property type="evidence" value="ECO:0007669"/>
    <property type="project" value="UniProtKB-ARBA"/>
</dbReference>
<feature type="compositionally biased region" description="Low complexity" evidence="4">
    <location>
        <begin position="31"/>
        <end position="42"/>
    </location>
</feature>
<proteinExistence type="inferred from homology"/>
<dbReference type="PANTHER" id="PTHR46847:SF1">
    <property type="entry name" value="D-ALLOSE-BINDING PERIPLASMIC PROTEIN-RELATED"/>
    <property type="match status" value="1"/>
</dbReference>
<comment type="subcellular location">
    <subcellularLocation>
        <location evidence="1">Cell envelope</location>
    </subcellularLocation>
</comment>
<feature type="region of interest" description="Disordered" evidence="4">
    <location>
        <begin position="31"/>
        <end position="54"/>
    </location>
</feature>
<evidence type="ECO:0000256" key="1">
    <source>
        <dbReference type="ARBA" id="ARBA00004196"/>
    </source>
</evidence>
<dbReference type="KEGG" id="baqk:QN215_08270"/>
<evidence type="ECO:0000256" key="2">
    <source>
        <dbReference type="ARBA" id="ARBA00007639"/>
    </source>
</evidence>
<sequence length="344" mass="35081">MIKGKAVFAIAVSAAMLLSFSACGDGGSSSADSATGSGSASSMKRPQPTNVPKACTVNGKTLTLGVVSIDEQTAFFNQLNTGIKDVATIAGAKINFVSGKDDAATQVTGIENLMSSKVSALIVDPYDMNALVPAFKSAKSAGIPVVSVDGQVADASSYDAQVGTANKEGGAELASHMLKLSGGKGAVGIVGALNSTIQIQRQQGFEDAVKAGGMTISTVVDGQNQADKAQTAAENLLTANPNPKYIYATGEPALNGAIAAVKSQGRQNDVQIVGWDLSQTSASGLTAGFVKAVVQQNSFGFGQESAKAAINLACGKTVKKDISVPINIVTAENLKKYSYFLKES</sequence>
<evidence type="ECO:0000256" key="4">
    <source>
        <dbReference type="SAM" id="MobiDB-lite"/>
    </source>
</evidence>
<evidence type="ECO:0000256" key="5">
    <source>
        <dbReference type="SAM" id="SignalP"/>
    </source>
</evidence>
<feature type="domain" description="Periplasmic binding protein" evidence="6">
    <location>
        <begin position="65"/>
        <end position="316"/>
    </location>
</feature>
<dbReference type="InterPro" id="IPR025997">
    <property type="entry name" value="SBP_2_dom"/>
</dbReference>
<accession>A0AB39U660</accession>
<dbReference type="Pfam" id="PF13407">
    <property type="entry name" value="Peripla_BP_4"/>
    <property type="match status" value="1"/>
</dbReference>
<organism evidence="7">
    <name type="scientific">Bifidobacterium aquikefiricola</name>
    <dbReference type="NCBI Taxonomy" id="3059038"/>
    <lineage>
        <taxon>Bacteria</taxon>
        <taxon>Bacillati</taxon>
        <taxon>Actinomycetota</taxon>
        <taxon>Actinomycetes</taxon>
        <taxon>Bifidobacteriales</taxon>
        <taxon>Bifidobacteriaceae</taxon>
        <taxon>Bifidobacterium</taxon>
    </lineage>
</organism>
<evidence type="ECO:0000256" key="3">
    <source>
        <dbReference type="ARBA" id="ARBA00022729"/>
    </source>
</evidence>
<dbReference type="RefSeq" id="WP_369343842.1">
    <property type="nucleotide sequence ID" value="NZ_CP129674.1"/>
</dbReference>
<dbReference type="GO" id="GO:0030313">
    <property type="term" value="C:cell envelope"/>
    <property type="evidence" value="ECO:0007669"/>
    <property type="project" value="UniProtKB-SubCell"/>
</dbReference>
<feature type="chain" id="PRO_5044282774" evidence="5">
    <location>
        <begin position="25"/>
        <end position="344"/>
    </location>
</feature>
<dbReference type="SUPFAM" id="SSF53822">
    <property type="entry name" value="Periplasmic binding protein-like I"/>
    <property type="match status" value="1"/>
</dbReference>
<feature type="signal peptide" evidence="5">
    <location>
        <begin position="1"/>
        <end position="24"/>
    </location>
</feature>
<reference evidence="7" key="1">
    <citation type="submission" date="2023-07" db="EMBL/GenBank/DDBJ databases">
        <title>Bifidobacterium aquikefiriaerophilum sp. nov. and Bifidobacterium eccum sp. nov., isolated from water kefir.</title>
        <authorList>
            <person name="Breselge S."/>
            <person name="Bellassi P."/>
            <person name="Barcenilla C."/>
            <person name="Alvarez-Ordonez A."/>
            <person name="Morelli L."/>
            <person name="Cotter P.D."/>
        </authorList>
    </citation>
    <scope>NUCLEOTIDE SEQUENCE</scope>
    <source>
        <strain evidence="7">WK041_4_12</strain>
    </source>
</reference>